<comment type="caution">
    <text evidence="2">The sequence shown here is derived from an EMBL/GenBank/DDBJ whole genome shotgun (WGS) entry which is preliminary data.</text>
</comment>
<proteinExistence type="predicted"/>
<evidence type="ECO:0000313" key="3">
    <source>
        <dbReference type="Proteomes" id="UP000004095"/>
    </source>
</evidence>
<accession>A1ZCX3</accession>
<sequence length="310" mass="34231">MKKISIGLLTIGFLVMSVNTQAQKIGKIKSNAKSSSNHRKSERRSSGSGGSGSSGLSSGFNGEVCFDIFTGCLDILSTVSSNDHQNTSTPAYAPTSTPIPANKTEEKPEVVAPPPTVVQKNQATPVLPKKIKAVQRAYFQVKASYGFLPNNYEIFRPGVRARFGKKHGFGMAFDYRYNFLREKVLGDYTSYFTHDIQILQFAPETNGDVEIRVGGGFMIDEFKEFYPEILVGFSAFANNMQWKFGSELRFAPNTTSGGQAPARIEWGTNVQYALVNQPEFKLYGGIRSKVASYFGENIWSIGVGINMRIY</sequence>
<dbReference type="AlphaFoldDB" id="A1ZCX3"/>
<dbReference type="RefSeq" id="WP_002693168.1">
    <property type="nucleotide sequence ID" value="NZ_AAWS01000002.1"/>
</dbReference>
<organism evidence="2 3">
    <name type="scientific">Microscilla marina ATCC 23134</name>
    <dbReference type="NCBI Taxonomy" id="313606"/>
    <lineage>
        <taxon>Bacteria</taxon>
        <taxon>Pseudomonadati</taxon>
        <taxon>Bacteroidota</taxon>
        <taxon>Cytophagia</taxon>
        <taxon>Cytophagales</taxon>
        <taxon>Microscillaceae</taxon>
        <taxon>Microscilla</taxon>
    </lineage>
</organism>
<name>A1ZCX3_MICM2</name>
<dbReference type="EMBL" id="AAWS01000002">
    <property type="protein sequence ID" value="EAY31512.1"/>
    <property type="molecule type" value="Genomic_DNA"/>
</dbReference>
<feature type="region of interest" description="Disordered" evidence="1">
    <location>
        <begin position="27"/>
        <end position="56"/>
    </location>
</feature>
<reference evidence="2 3" key="1">
    <citation type="submission" date="2007-01" db="EMBL/GenBank/DDBJ databases">
        <authorList>
            <person name="Haygood M."/>
            <person name="Podell S."/>
            <person name="Anderson C."/>
            <person name="Hopkinson B."/>
            <person name="Roe K."/>
            <person name="Barbeau K."/>
            <person name="Gaasterland T."/>
            <person name="Ferriera S."/>
            <person name="Johnson J."/>
            <person name="Kravitz S."/>
            <person name="Beeson K."/>
            <person name="Sutton G."/>
            <person name="Rogers Y.-H."/>
            <person name="Friedman R."/>
            <person name="Frazier M."/>
            <person name="Venter J.C."/>
        </authorList>
    </citation>
    <scope>NUCLEOTIDE SEQUENCE [LARGE SCALE GENOMIC DNA]</scope>
    <source>
        <strain evidence="2 3">ATCC 23134</strain>
    </source>
</reference>
<evidence type="ECO:0000256" key="1">
    <source>
        <dbReference type="SAM" id="MobiDB-lite"/>
    </source>
</evidence>
<gene>
    <name evidence="2" type="ORF">M23134_05018</name>
</gene>
<dbReference type="OrthoDB" id="982859at2"/>
<keyword evidence="3" id="KW-1185">Reference proteome</keyword>
<protein>
    <submittedName>
        <fullName evidence="2">Uncharacterized protein</fullName>
    </submittedName>
</protein>
<evidence type="ECO:0000313" key="2">
    <source>
        <dbReference type="EMBL" id="EAY31512.1"/>
    </source>
</evidence>
<dbReference type="Proteomes" id="UP000004095">
    <property type="component" value="Unassembled WGS sequence"/>
</dbReference>